<dbReference type="InterPro" id="IPR050879">
    <property type="entry name" value="Acyltransferase_3"/>
</dbReference>
<dbReference type="RefSeq" id="WP_043676822.1">
    <property type="nucleotide sequence ID" value="NZ_BDCI01000047.1"/>
</dbReference>
<evidence type="ECO:0000259" key="3">
    <source>
        <dbReference type="Pfam" id="PF01757"/>
    </source>
</evidence>
<dbReference type="EMBL" id="JNFP01000040">
    <property type="protein sequence ID" value="KIA61765.1"/>
    <property type="molecule type" value="Genomic_DNA"/>
</dbReference>
<feature type="transmembrane region" description="Helical" evidence="2">
    <location>
        <begin position="169"/>
        <end position="188"/>
    </location>
</feature>
<evidence type="ECO:0000256" key="1">
    <source>
        <dbReference type="SAM" id="MobiDB-lite"/>
    </source>
</evidence>
<evidence type="ECO:0000256" key="2">
    <source>
        <dbReference type="SAM" id="Phobius"/>
    </source>
</evidence>
<evidence type="ECO:0000313" key="5">
    <source>
        <dbReference type="EMBL" id="KIA61765.1"/>
    </source>
</evidence>
<dbReference type="Pfam" id="PF19040">
    <property type="entry name" value="SGNH"/>
    <property type="match status" value="1"/>
</dbReference>
<protein>
    <submittedName>
        <fullName evidence="5">Acetyltransferase</fullName>
    </submittedName>
</protein>
<feature type="domain" description="SGNH" evidence="4">
    <location>
        <begin position="478"/>
        <end position="693"/>
    </location>
</feature>
<organism evidence="5 6">
    <name type="scientific">Nocardia vulneris</name>
    <dbReference type="NCBI Taxonomy" id="1141657"/>
    <lineage>
        <taxon>Bacteria</taxon>
        <taxon>Bacillati</taxon>
        <taxon>Actinomycetota</taxon>
        <taxon>Actinomycetes</taxon>
        <taxon>Mycobacteriales</taxon>
        <taxon>Nocardiaceae</taxon>
        <taxon>Nocardia</taxon>
    </lineage>
</organism>
<dbReference type="PANTHER" id="PTHR23028:SF53">
    <property type="entry name" value="ACYL_TRANSF_3 DOMAIN-CONTAINING PROTEIN"/>
    <property type="match status" value="1"/>
</dbReference>
<feature type="region of interest" description="Disordered" evidence="1">
    <location>
        <begin position="1"/>
        <end position="25"/>
    </location>
</feature>
<keyword evidence="2" id="KW-0812">Transmembrane</keyword>
<feature type="transmembrane region" description="Helical" evidence="2">
    <location>
        <begin position="37"/>
        <end position="53"/>
    </location>
</feature>
<dbReference type="InterPro" id="IPR043968">
    <property type="entry name" value="SGNH"/>
</dbReference>
<feature type="transmembrane region" description="Helical" evidence="2">
    <location>
        <begin position="97"/>
        <end position="115"/>
    </location>
</feature>
<dbReference type="InterPro" id="IPR002656">
    <property type="entry name" value="Acyl_transf_3_dom"/>
</dbReference>
<feature type="transmembrane region" description="Helical" evidence="2">
    <location>
        <begin position="254"/>
        <end position="272"/>
    </location>
</feature>
<feature type="compositionally biased region" description="Low complexity" evidence="1">
    <location>
        <begin position="13"/>
        <end position="24"/>
    </location>
</feature>
<reference evidence="5 6" key="1">
    <citation type="journal article" date="2014" name="Int. J. Syst. Evol. Microbiol.">
        <title>Nocardia vulneris sp. nov., isolated from wounds of human patients in North America.</title>
        <authorList>
            <person name="Lasker B.A."/>
            <person name="Bell M."/>
            <person name="Klenk H.P."/>
            <person name="Sproer C."/>
            <person name="Schumann C."/>
            <person name="Schumann P."/>
            <person name="Brown J.M."/>
        </authorList>
    </citation>
    <scope>NUCLEOTIDE SEQUENCE [LARGE SCALE GENOMIC DNA]</scope>
    <source>
        <strain evidence="5 6">W9851</strain>
    </source>
</reference>
<feature type="transmembrane region" description="Helical" evidence="2">
    <location>
        <begin position="317"/>
        <end position="340"/>
    </location>
</feature>
<feature type="domain" description="Acyltransferase 3" evidence="3">
    <location>
        <begin position="34"/>
        <end position="366"/>
    </location>
</feature>
<feature type="transmembrane region" description="Helical" evidence="2">
    <location>
        <begin position="394"/>
        <end position="415"/>
    </location>
</feature>
<feature type="transmembrane region" description="Helical" evidence="2">
    <location>
        <begin position="278"/>
        <end position="296"/>
    </location>
</feature>
<sequence>MTESEAAPTVTGAPRAESARPAPARADDPRYRLDLDGLRGVAIALVVVFHVWFGKVSGGVDVFLVLSGFFFTGMVLRRAESGALGVVWTVRRTARRLYPALLVVLAAVLVATVVLRPYTQWSDIADQTLASVLYYQNWDLALSWADYLAADPSVSPLQHLWSMSVQTQFYLAILLVIALVAAACRTFGHAAQLRVVLASVLGGLAAMSLVYATLGVAHRQGWNYYDSGARAWELLAGGLLAIAVPWLRAPRWVRLLLAAFGTVAVLLCGLLFDGANSFPGPAALFPVAAAAALIMAGNGVPPAARPLPSRLLATRPMVALGELAYPLYLWHWPILIFVLTERGTSAIGLTDGALVIVVSLVLAYLTHHLIEEPLRTRSGRAPAPRAALVYRRTAGVAVALVGFCVVGVGFGWHIVVRANPPKPAALLDPLHYPGAEALASGAEVPAARMRPTVFEAPAEAAYPSVDGCIADWLTRDVITCSYGDVAASRTIAVTGSSHAEHWVPALDLLGKEHQFRVEVYLKMGCPLTIAEEVSYKGEPNPDCRDWSRDVLDRLGADRPDWVFTTSTRPRDDIGDETPPEYLDVWSALSERNLNLLAMRDTPWLRRNGIRYRGIDCLAHGGDRISCGMQRADALDAVDPAAAPAASYPNVFPLDLTDAVCEPEVCPIAEGNILIYHDEHHLTASYSRSLAPELGRRLQPILGWW</sequence>
<feature type="transmembrane region" description="Helical" evidence="2">
    <location>
        <begin position="59"/>
        <end position="76"/>
    </location>
</feature>
<accession>A0ABR4Z8X1</accession>
<keyword evidence="2" id="KW-1133">Transmembrane helix</keyword>
<dbReference type="Pfam" id="PF01757">
    <property type="entry name" value="Acyl_transf_3"/>
    <property type="match status" value="1"/>
</dbReference>
<name>A0ABR4Z8X1_9NOCA</name>
<evidence type="ECO:0000313" key="6">
    <source>
        <dbReference type="Proteomes" id="UP000031364"/>
    </source>
</evidence>
<proteinExistence type="predicted"/>
<evidence type="ECO:0000259" key="4">
    <source>
        <dbReference type="Pfam" id="PF19040"/>
    </source>
</evidence>
<dbReference type="PANTHER" id="PTHR23028">
    <property type="entry name" value="ACETYLTRANSFERASE"/>
    <property type="match status" value="1"/>
</dbReference>
<feature type="transmembrane region" description="Helical" evidence="2">
    <location>
        <begin position="352"/>
        <end position="370"/>
    </location>
</feature>
<feature type="transmembrane region" description="Helical" evidence="2">
    <location>
        <begin position="195"/>
        <end position="217"/>
    </location>
</feature>
<feature type="transmembrane region" description="Helical" evidence="2">
    <location>
        <begin position="229"/>
        <end position="247"/>
    </location>
</feature>
<keyword evidence="2" id="KW-0472">Membrane</keyword>
<gene>
    <name evidence="5" type="ORF">FG87_28975</name>
</gene>
<keyword evidence="6" id="KW-1185">Reference proteome</keyword>
<comment type="caution">
    <text evidence="5">The sequence shown here is derived from an EMBL/GenBank/DDBJ whole genome shotgun (WGS) entry which is preliminary data.</text>
</comment>
<dbReference type="Proteomes" id="UP000031364">
    <property type="component" value="Unassembled WGS sequence"/>
</dbReference>